<feature type="binding site" evidence="3">
    <location>
        <position position="121"/>
    </location>
    <ligand>
        <name>substrate</name>
    </ligand>
</feature>
<evidence type="ECO:0000256" key="1">
    <source>
        <dbReference type="ARBA" id="ARBA00023002"/>
    </source>
</evidence>
<dbReference type="PROSITE" id="PS00063">
    <property type="entry name" value="ALDOKETO_REDUCTASE_3"/>
    <property type="match status" value="1"/>
</dbReference>
<dbReference type="SUPFAM" id="SSF51430">
    <property type="entry name" value="NAD(P)-linked oxidoreductase"/>
    <property type="match status" value="1"/>
</dbReference>
<evidence type="ECO:0000313" key="6">
    <source>
        <dbReference type="EMBL" id="VVT53267.1"/>
    </source>
</evidence>
<dbReference type="Pfam" id="PF00248">
    <property type="entry name" value="Aldo_ket_red"/>
    <property type="match status" value="1"/>
</dbReference>
<name>A0A5E8BV23_9ASCO</name>
<dbReference type="GeneID" id="43582305"/>
<dbReference type="RefSeq" id="XP_031854096.1">
    <property type="nucleotide sequence ID" value="XM_031998205.1"/>
</dbReference>
<gene>
    <name evidence="6" type="ORF">SAPINGB_P003487</name>
</gene>
<organism evidence="6 7">
    <name type="scientific">Magnusiomyces paraingens</name>
    <dbReference type="NCBI Taxonomy" id="2606893"/>
    <lineage>
        <taxon>Eukaryota</taxon>
        <taxon>Fungi</taxon>
        <taxon>Dikarya</taxon>
        <taxon>Ascomycota</taxon>
        <taxon>Saccharomycotina</taxon>
        <taxon>Dipodascomycetes</taxon>
        <taxon>Dipodascales</taxon>
        <taxon>Dipodascaceae</taxon>
        <taxon>Magnusiomyces</taxon>
    </lineage>
</organism>
<dbReference type="PIRSF" id="PIRSF000097">
    <property type="entry name" value="AKR"/>
    <property type="match status" value="1"/>
</dbReference>
<dbReference type="PROSITE" id="PS00062">
    <property type="entry name" value="ALDOKETO_REDUCTASE_2"/>
    <property type="match status" value="1"/>
</dbReference>
<evidence type="ECO:0000256" key="4">
    <source>
        <dbReference type="PIRSR" id="PIRSR000097-3"/>
    </source>
</evidence>
<dbReference type="InterPro" id="IPR020471">
    <property type="entry name" value="AKR"/>
</dbReference>
<feature type="domain" description="NADP-dependent oxidoreductase" evidence="5">
    <location>
        <begin position="36"/>
        <end position="294"/>
    </location>
</feature>
<sequence length="311" mass="34760">MSVKDFSTIVPSLSLNSGKSIPHLGLGLYLTGTDVAPALVKEALEIGYRHIDGAALYKNEAETAQGVVDFLAAHPEVKRSEIFYTTKVWGDNLGYEETKASLASSWEKLKGLGYIDLVLVHSPIAPTDVTLSKDDPAYFETQRAARRVKRLGTWKALQEAVEQGLIKTIGVSNYNEEHLKELYAWEGLTIKPAVNQIEVHPWLQRESIAAYSQKLGLVVEAYSPLTRGKKLVEPLDPHLVAIAAKYKKTPVQVLLRWSVQHGYVPLPKSTHRARLIENIDIWDFELTPEELELLGDKNAHDFTSWDPLTEP</sequence>
<dbReference type="AlphaFoldDB" id="A0A5E8BV23"/>
<keyword evidence="7" id="KW-1185">Reference proteome</keyword>
<dbReference type="PRINTS" id="PR00069">
    <property type="entry name" value="ALDKETRDTASE"/>
</dbReference>
<dbReference type="Proteomes" id="UP000398389">
    <property type="component" value="Unassembled WGS sequence"/>
</dbReference>
<keyword evidence="1" id="KW-0560">Oxidoreductase</keyword>
<dbReference type="Gene3D" id="3.20.20.100">
    <property type="entry name" value="NADP-dependent oxidoreductase domain"/>
    <property type="match status" value="1"/>
</dbReference>
<reference evidence="6 7" key="1">
    <citation type="submission" date="2019-09" db="EMBL/GenBank/DDBJ databases">
        <authorList>
            <person name="Brejova B."/>
        </authorList>
    </citation>
    <scope>NUCLEOTIDE SEQUENCE [LARGE SCALE GENOMIC DNA]</scope>
</reference>
<evidence type="ECO:0000313" key="7">
    <source>
        <dbReference type="Proteomes" id="UP000398389"/>
    </source>
</evidence>
<feature type="active site" description="Proton donor" evidence="2">
    <location>
        <position position="57"/>
    </location>
</feature>
<accession>A0A5E8BV23</accession>
<dbReference type="OrthoDB" id="416253at2759"/>
<dbReference type="InterPro" id="IPR018170">
    <property type="entry name" value="Aldo/ket_reductase_CS"/>
</dbReference>
<evidence type="ECO:0000256" key="3">
    <source>
        <dbReference type="PIRSR" id="PIRSR000097-2"/>
    </source>
</evidence>
<dbReference type="PANTHER" id="PTHR43827">
    <property type="entry name" value="2,5-DIKETO-D-GLUCONIC ACID REDUCTASE"/>
    <property type="match status" value="1"/>
</dbReference>
<dbReference type="EMBL" id="CABVLU010000003">
    <property type="protein sequence ID" value="VVT53267.1"/>
    <property type="molecule type" value="Genomic_DNA"/>
</dbReference>
<feature type="site" description="Lowers pKa of active site Tyr" evidence="4">
    <location>
        <position position="87"/>
    </location>
</feature>
<evidence type="ECO:0000259" key="5">
    <source>
        <dbReference type="Pfam" id="PF00248"/>
    </source>
</evidence>
<dbReference type="InterPro" id="IPR036812">
    <property type="entry name" value="NAD(P)_OxRdtase_dom_sf"/>
</dbReference>
<dbReference type="FunFam" id="3.20.20.100:FF:000002">
    <property type="entry name" value="2,5-diketo-D-gluconic acid reductase A"/>
    <property type="match status" value="1"/>
</dbReference>
<dbReference type="PANTHER" id="PTHR43827:SF13">
    <property type="entry name" value="ALDO_KETO REDUCTASE FAMILY PROTEIN"/>
    <property type="match status" value="1"/>
</dbReference>
<dbReference type="GO" id="GO:0016616">
    <property type="term" value="F:oxidoreductase activity, acting on the CH-OH group of donors, NAD or NADP as acceptor"/>
    <property type="evidence" value="ECO:0007669"/>
    <property type="project" value="UniProtKB-ARBA"/>
</dbReference>
<proteinExistence type="predicted"/>
<protein>
    <recommendedName>
        <fullName evidence="5">NADP-dependent oxidoreductase domain-containing protein</fullName>
    </recommendedName>
</protein>
<dbReference type="CDD" id="cd19071">
    <property type="entry name" value="AKR_AKR1-5-like"/>
    <property type="match status" value="1"/>
</dbReference>
<evidence type="ECO:0000256" key="2">
    <source>
        <dbReference type="PIRSR" id="PIRSR000097-1"/>
    </source>
</evidence>
<dbReference type="InterPro" id="IPR023210">
    <property type="entry name" value="NADP_OxRdtase_dom"/>
</dbReference>